<dbReference type="InterPro" id="IPR000504">
    <property type="entry name" value="RRM_dom"/>
</dbReference>
<dbReference type="CDD" id="cd00201">
    <property type="entry name" value="WW"/>
    <property type="match status" value="1"/>
</dbReference>
<dbReference type="PROSITE" id="PS50102">
    <property type="entry name" value="RRM"/>
    <property type="match status" value="2"/>
</dbReference>
<dbReference type="Pfam" id="PF00397">
    <property type="entry name" value="WW"/>
    <property type="match status" value="1"/>
</dbReference>
<comment type="caution">
    <text evidence="7">The sequence shown here is derived from an EMBL/GenBank/DDBJ whole genome shotgun (WGS) entry which is preliminary data.</text>
</comment>
<dbReference type="PRINTS" id="PR00153">
    <property type="entry name" value="CSAPPISMRASE"/>
</dbReference>
<evidence type="ECO:0000256" key="1">
    <source>
        <dbReference type="PROSITE-ProRule" id="PRU00176"/>
    </source>
</evidence>
<keyword evidence="8" id="KW-1185">Reference proteome</keyword>
<feature type="domain" description="RRM" evidence="6">
    <location>
        <begin position="210"/>
        <end position="290"/>
    </location>
</feature>
<reference evidence="7 8" key="1">
    <citation type="submission" date="2021-03" db="EMBL/GenBank/DDBJ databases">
        <authorList>
            <person name="King G.J."/>
            <person name="Bancroft I."/>
            <person name="Baten A."/>
            <person name="Bloomfield J."/>
            <person name="Borpatragohain P."/>
            <person name="He Z."/>
            <person name="Irish N."/>
            <person name="Irwin J."/>
            <person name="Liu K."/>
            <person name="Mauleon R.P."/>
            <person name="Moore J."/>
            <person name="Morris R."/>
            <person name="Ostergaard L."/>
            <person name="Wang B."/>
            <person name="Wells R."/>
        </authorList>
    </citation>
    <scope>NUCLEOTIDE SEQUENCE [LARGE SCALE GENOMIC DNA]</scope>
    <source>
        <strain evidence="7">R-o-18</strain>
        <tissue evidence="7">Leaf</tissue>
    </source>
</reference>
<dbReference type="SMART" id="SM00456">
    <property type="entry name" value="WW"/>
    <property type="match status" value="1"/>
</dbReference>
<dbReference type="Proteomes" id="UP000823674">
    <property type="component" value="Chromosome A03"/>
</dbReference>
<sequence length="753" mass="85330">MERRVANAFPGAGPPPPQVPYYHNNNNNNYNPHQIHPSHHHVSAVGFHQYPQNDNRDQRFNQPHFDNQQQHNMIVDAPPSSEFSPCGGGSSLRKRRSLSSSTTPDPTAAADGCIAKLYVAPVPKTAKEDDVRQVFEKYGNVTEIILPRDKMSSERAAYCFVKYRKLEEGNAAIAALTDQYTFPGEMSPVQVRYAGAERERIGVSTVQIPDKLYVRCLNKQTTKTDVHEVFCRFGVIEDIYMAVDDMKVSRGFAFVQFSRKEMALAAIKGLNGVFTMRGSDQPLIVRFADPKKPRLGEPRFNFNAPPAMQQYDPNWHPQPYPQWGNNEHAAPRFVDFASQPNHFPQQNAQAVSEFQQPLHQKSETASVKTRSDGQKISSRSNAIHEDQNTEECDWSEHTCPDGNKYYFHCVTCESTWEKPEEYSMFERWFDEQIRLQDQNIAKSQDAIKNTQQDESTLLEQTTKLQQQSLSTAKSRLHPIFHLMCVFPGSGEQFSISGSNKSEWLLKRRVHKNVSGQVTKQKLMAKIKPQALLQQSKKKKGPAPVSITSIVIYTLAVLLVVFVLFSAYKRWTLRSEIPTHNGRSLLQDPAFPGVKKNTNLPWFATLDTGKGSVTIQLFKDAAPNVVDEFINLSQDGYFKGFSFSRVVKHAVIQAGHSAQFDAVKDWALQRNNLHTSLKQEEYMVGTPKAKNEQGGFEFFIVSSQITDLNEKLTVFGRVVKGQDVVKEIEEVEIDEHYQPKAPIEIMSVTLLQDM</sequence>
<evidence type="ECO:0000259" key="4">
    <source>
        <dbReference type="PROSITE" id="PS50020"/>
    </source>
</evidence>
<feature type="domain" description="PPIase cyclophilin-type" evidence="5">
    <location>
        <begin position="610"/>
        <end position="749"/>
    </location>
</feature>
<dbReference type="InterPro" id="IPR001202">
    <property type="entry name" value="WW_dom"/>
</dbReference>
<feature type="region of interest" description="Disordered" evidence="2">
    <location>
        <begin position="75"/>
        <end position="107"/>
    </location>
</feature>
<organism evidence="7 8">
    <name type="scientific">Brassica rapa subsp. trilocularis</name>
    <dbReference type="NCBI Taxonomy" id="1813537"/>
    <lineage>
        <taxon>Eukaryota</taxon>
        <taxon>Viridiplantae</taxon>
        <taxon>Streptophyta</taxon>
        <taxon>Embryophyta</taxon>
        <taxon>Tracheophyta</taxon>
        <taxon>Spermatophyta</taxon>
        <taxon>Magnoliopsida</taxon>
        <taxon>eudicotyledons</taxon>
        <taxon>Gunneridae</taxon>
        <taxon>Pentapetalae</taxon>
        <taxon>rosids</taxon>
        <taxon>malvids</taxon>
        <taxon>Brassicales</taxon>
        <taxon>Brassicaceae</taxon>
        <taxon>Brassiceae</taxon>
        <taxon>Brassica</taxon>
    </lineage>
</organism>
<dbReference type="SUPFAM" id="SSF50891">
    <property type="entry name" value="Cyclophilin-like"/>
    <property type="match status" value="1"/>
</dbReference>
<dbReference type="Pfam" id="PF00076">
    <property type="entry name" value="RRM_1"/>
    <property type="match status" value="2"/>
</dbReference>
<dbReference type="PROSITE" id="PS50020">
    <property type="entry name" value="WW_DOMAIN_2"/>
    <property type="match status" value="1"/>
</dbReference>
<feature type="compositionally biased region" description="Polar residues" evidence="2">
    <location>
        <begin position="358"/>
        <end position="381"/>
    </location>
</feature>
<keyword evidence="3" id="KW-1133">Transmembrane helix</keyword>
<dbReference type="InterPro" id="IPR002130">
    <property type="entry name" value="Cyclophilin-type_PPIase_dom"/>
</dbReference>
<feature type="region of interest" description="Disordered" evidence="2">
    <location>
        <begin position="1"/>
        <end position="38"/>
    </location>
</feature>
<keyword evidence="1" id="KW-0694">RNA-binding</keyword>
<dbReference type="EMBL" id="JADBGQ010000003">
    <property type="protein sequence ID" value="KAG5404782.1"/>
    <property type="molecule type" value="Genomic_DNA"/>
</dbReference>
<dbReference type="InterPro" id="IPR029000">
    <property type="entry name" value="Cyclophilin-like_dom_sf"/>
</dbReference>
<evidence type="ECO:0000256" key="3">
    <source>
        <dbReference type="SAM" id="Phobius"/>
    </source>
</evidence>
<dbReference type="SUPFAM" id="SSF54928">
    <property type="entry name" value="RNA-binding domain, RBD"/>
    <property type="match status" value="1"/>
</dbReference>
<feature type="compositionally biased region" description="Low complexity" evidence="2">
    <location>
        <begin position="20"/>
        <end position="35"/>
    </location>
</feature>
<feature type="domain" description="RRM" evidence="6">
    <location>
        <begin position="115"/>
        <end position="196"/>
    </location>
</feature>
<dbReference type="InterPro" id="IPR035979">
    <property type="entry name" value="RBD_domain_sf"/>
</dbReference>
<name>A0ABQ7N1K2_BRACM</name>
<evidence type="ECO:0000256" key="2">
    <source>
        <dbReference type="SAM" id="MobiDB-lite"/>
    </source>
</evidence>
<evidence type="ECO:0000313" key="8">
    <source>
        <dbReference type="Proteomes" id="UP000823674"/>
    </source>
</evidence>
<dbReference type="CDD" id="cd00317">
    <property type="entry name" value="cyclophilin"/>
    <property type="match status" value="1"/>
</dbReference>
<dbReference type="Gene3D" id="2.40.100.10">
    <property type="entry name" value="Cyclophilin-like"/>
    <property type="match status" value="1"/>
</dbReference>
<dbReference type="SMART" id="SM00360">
    <property type="entry name" value="RRM"/>
    <property type="match status" value="2"/>
</dbReference>
<gene>
    <name evidence="7" type="primary">A03p026920.1_BraROA</name>
    <name evidence="7" type="ORF">IGI04_010901</name>
</gene>
<dbReference type="PANTHER" id="PTHR47269:SF3">
    <property type="entry name" value="PEPTIDYL-PROLYL CIS-TRANS ISOMERASE CYP21-3, MITOCHONDRIAL"/>
    <property type="match status" value="1"/>
</dbReference>
<dbReference type="PANTHER" id="PTHR47269">
    <property type="entry name" value="PEPTIDYL-PROLYL CIS-TRANS ISOMERASE CYP21-4"/>
    <property type="match status" value="1"/>
</dbReference>
<protein>
    <recommendedName>
        <fullName evidence="9">Peptidylprolyl isomerase</fullName>
    </recommendedName>
</protein>
<dbReference type="InterPro" id="IPR036020">
    <property type="entry name" value="WW_dom_sf"/>
</dbReference>
<dbReference type="PROSITE" id="PS50072">
    <property type="entry name" value="CSA_PPIASE_2"/>
    <property type="match status" value="1"/>
</dbReference>
<evidence type="ECO:0008006" key="9">
    <source>
        <dbReference type="Google" id="ProtNLM"/>
    </source>
</evidence>
<proteinExistence type="predicted"/>
<dbReference type="Gene3D" id="3.30.70.330">
    <property type="match status" value="2"/>
</dbReference>
<accession>A0ABQ7N1K2</accession>
<dbReference type="Pfam" id="PF00160">
    <property type="entry name" value="Pro_isomerase"/>
    <property type="match status" value="1"/>
</dbReference>
<keyword evidence="3" id="KW-0472">Membrane</keyword>
<feature type="region of interest" description="Disordered" evidence="2">
    <location>
        <begin position="358"/>
        <end position="393"/>
    </location>
</feature>
<feature type="domain" description="WW" evidence="4">
    <location>
        <begin position="394"/>
        <end position="421"/>
    </location>
</feature>
<dbReference type="SUPFAM" id="SSF51045">
    <property type="entry name" value="WW domain"/>
    <property type="match status" value="1"/>
</dbReference>
<evidence type="ECO:0000313" key="7">
    <source>
        <dbReference type="EMBL" id="KAG5404782.1"/>
    </source>
</evidence>
<dbReference type="InterPro" id="IPR012677">
    <property type="entry name" value="Nucleotide-bd_a/b_plait_sf"/>
</dbReference>
<feature type="transmembrane region" description="Helical" evidence="3">
    <location>
        <begin position="542"/>
        <end position="564"/>
    </location>
</feature>
<dbReference type="PROSITE" id="PS01159">
    <property type="entry name" value="WW_DOMAIN_1"/>
    <property type="match status" value="1"/>
</dbReference>
<evidence type="ECO:0000259" key="6">
    <source>
        <dbReference type="PROSITE" id="PS50102"/>
    </source>
</evidence>
<dbReference type="Gene3D" id="2.20.70.10">
    <property type="match status" value="1"/>
</dbReference>
<evidence type="ECO:0000259" key="5">
    <source>
        <dbReference type="PROSITE" id="PS50072"/>
    </source>
</evidence>
<keyword evidence="3" id="KW-0812">Transmembrane</keyword>